<keyword evidence="7 10" id="KW-0472">Membrane</keyword>
<evidence type="ECO:0000256" key="5">
    <source>
        <dbReference type="ARBA" id="ARBA00022989"/>
    </source>
</evidence>
<dbReference type="GO" id="GO:0034220">
    <property type="term" value="P:monoatomic ion transmembrane transport"/>
    <property type="evidence" value="ECO:0007669"/>
    <property type="project" value="UniProtKB-KW"/>
</dbReference>
<feature type="transmembrane region" description="Helical" evidence="10">
    <location>
        <begin position="77"/>
        <end position="96"/>
    </location>
</feature>
<feature type="transmembrane region" description="Helical" evidence="10">
    <location>
        <begin position="217"/>
        <end position="235"/>
    </location>
</feature>
<reference evidence="11 12" key="1">
    <citation type="submission" date="2020-10" db="EMBL/GenBank/DDBJ databases">
        <title>The Coptis chinensis genome and diversification of protoberbering-type alkaloids.</title>
        <authorList>
            <person name="Wang B."/>
            <person name="Shu S."/>
            <person name="Song C."/>
            <person name="Liu Y."/>
        </authorList>
    </citation>
    <scope>NUCLEOTIDE SEQUENCE [LARGE SCALE GENOMIC DNA]</scope>
    <source>
        <strain evidence="11">HL-2020</strain>
        <tissue evidence="11">Leaf</tissue>
    </source>
</reference>
<evidence type="ECO:0000256" key="4">
    <source>
        <dbReference type="ARBA" id="ARBA00022692"/>
    </source>
</evidence>
<keyword evidence="4 10" id="KW-0812">Transmembrane</keyword>
<evidence type="ECO:0000256" key="10">
    <source>
        <dbReference type="SAM" id="Phobius"/>
    </source>
</evidence>
<gene>
    <name evidence="11" type="ORF">IFM89_019217</name>
</gene>
<name>A0A835IXF1_9MAGN</name>
<comment type="caution">
    <text evidence="11">The sequence shown here is derived from an EMBL/GenBank/DDBJ whole genome shotgun (WGS) entry which is preliminary data.</text>
</comment>
<dbReference type="Pfam" id="PF11744">
    <property type="entry name" value="ALMT"/>
    <property type="match status" value="1"/>
</dbReference>
<keyword evidence="12" id="KW-1185">Reference proteome</keyword>
<dbReference type="GO" id="GO:0016020">
    <property type="term" value="C:membrane"/>
    <property type="evidence" value="ECO:0007669"/>
    <property type="project" value="UniProtKB-SubCell"/>
</dbReference>
<comment type="similarity">
    <text evidence="2">Belongs to the aromatic acid exporter (TC 2.A.85) family.</text>
</comment>
<dbReference type="EMBL" id="JADFTS010000001">
    <property type="protein sequence ID" value="KAF9625128.1"/>
    <property type="molecule type" value="Genomic_DNA"/>
</dbReference>
<keyword evidence="8" id="KW-0407">Ion channel</keyword>
<feature type="transmembrane region" description="Helical" evidence="10">
    <location>
        <begin position="134"/>
        <end position="153"/>
    </location>
</feature>
<proteinExistence type="inferred from homology"/>
<evidence type="ECO:0000313" key="12">
    <source>
        <dbReference type="Proteomes" id="UP000631114"/>
    </source>
</evidence>
<evidence type="ECO:0000256" key="8">
    <source>
        <dbReference type="ARBA" id="ARBA00023303"/>
    </source>
</evidence>
<evidence type="ECO:0000256" key="3">
    <source>
        <dbReference type="ARBA" id="ARBA00022448"/>
    </source>
</evidence>
<evidence type="ECO:0008006" key="13">
    <source>
        <dbReference type="Google" id="ProtNLM"/>
    </source>
</evidence>
<protein>
    <recommendedName>
        <fullName evidence="13">Aluminum-activated malate transporter</fullName>
    </recommendedName>
</protein>
<dbReference type="InterPro" id="IPR020966">
    <property type="entry name" value="ALMT"/>
</dbReference>
<evidence type="ECO:0000256" key="9">
    <source>
        <dbReference type="SAM" id="MobiDB-lite"/>
    </source>
</evidence>
<evidence type="ECO:0000256" key="1">
    <source>
        <dbReference type="ARBA" id="ARBA00004141"/>
    </source>
</evidence>
<evidence type="ECO:0000256" key="6">
    <source>
        <dbReference type="ARBA" id="ARBA00023065"/>
    </source>
</evidence>
<sequence>MDTKQGNDNVIEDQTSKAEPPDLGLKKLLTNMKQVKNHVNKFVSSMHVEKHAKRLKEWVIVVKDEVFKAGKEDPRRMVHSVKVGLALAFASLLYLLDPVFNGIGKNAIWAVLTVIQLLEFTAGETLYKGVNRGIGTLAAISLAFLLEIIARHFNKVGCAFFIGISTLIIGSSTTYARFISSLRIYDHGVNVFLLTFNTLIASGYHDQTVWKMMLQRIYAIGIGFIICLIVSAFILPHWSGEDLQNSITKKFEVLAELVEAHVKEYFQEKNAKEDSTKSTKDSSAEKVYQEILENTSADESLATFAGWEPRHLKFGYPWHQYLQLESALHHFGHNIFALNGCLKSQIQAPQSVRALFREPCEQVAKEVVNVLGKLADAIRNHQHCSPHISNQLHKALQELNASIKSQPRLCLTSKPIQDTEVYKPMEFVRQQSKRQAVEQSKEESVKIANQTESKTVMACLEFCKALPFAAFASLLVETAARLDLLIEEVEELGNVAQFKGFHEDTAIEIVVTSQDTYSKGNQKPLSK</sequence>
<keyword evidence="3" id="KW-0813">Transport</keyword>
<evidence type="ECO:0000256" key="7">
    <source>
        <dbReference type="ARBA" id="ARBA00023136"/>
    </source>
</evidence>
<evidence type="ECO:0000256" key="2">
    <source>
        <dbReference type="ARBA" id="ARBA00007079"/>
    </source>
</evidence>
<accession>A0A835IXF1</accession>
<dbReference type="AlphaFoldDB" id="A0A835IXF1"/>
<dbReference type="GO" id="GO:0015743">
    <property type="term" value="P:malate transport"/>
    <property type="evidence" value="ECO:0007669"/>
    <property type="project" value="InterPro"/>
</dbReference>
<feature type="transmembrane region" description="Helical" evidence="10">
    <location>
        <begin position="159"/>
        <end position="176"/>
    </location>
</feature>
<feature type="transmembrane region" description="Helical" evidence="10">
    <location>
        <begin position="188"/>
        <end position="205"/>
    </location>
</feature>
<dbReference type="OrthoDB" id="68611at2759"/>
<dbReference type="Proteomes" id="UP000631114">
    <property type="component" value="Unassembled WGS sequence"/>
</dbReference>
<keyword evidence="6" id="KW-0406">Ion transport</keyword>
<feature type="region of interest" description="Disordered" evidence="9">
    <location>
        <begin position="1"/>
        <end position="21"/>
    </location>
</feature>
<evidence type="ECO:0000313" key="11">
    <source>
        <dbReference type="EMBL" id="KAF9625128.1"/>
    </source>
</evidence>
<organism evidence="11 12">
    <name type="scientific">Coptis chinensis</name>
    <dbReference type="NCBI Taxonomy" id="261450"/>
    <lineage>
        <taxon>Eukaryota</taxon>
        <taxon>Viridiplantae</taxon>
        <taxon>Streptophyta</taxon>
        <taxon>Embryophyta</taxon>
        <taxon>Tracheophyta</taxon>
        <taxon>Spermatophyta</taxon>
        <taxon>Magnoliopsida</taxon>
        <taxon>Ranunculales</taxon>
        <taxon>Ranunculaceae</taxon>
        <taxon>Coptidoideae</taxon>
        <taxon>Coptis</taxon>
    </lineage>
</organism>
<keyword evidence="5 10" id="KW-1133">Transmembrane helix</keyword>
<comment type="subcellular location">
    <subcellularLocation>
        <location evidence="1">Membrane</location>
        <topology evidence="1">Multi-pass membrane protein</topology>
    </subcellularLocation>
</comment>
<dbReference type="PANTHER" id="PTHR31086">
    <property type="entry name" value="ALUMINUM-ACTIVATED MALATE TRANSPORTER 10"/>
    <property type="match status" value="1"/>
</dbReference>